<dbReference type="InterPro" id="IPR039298">
    <property type="entry name" value="ACOT13"/>
</dbReference>
<dbReference type="InterPro" id="IPR006683">
    <property type="entry name" value="Thioestr_dom"/>
</dbReference>
<evidence type="ECO:0000256" key="2">
    <source>
        <dbReference type="ARBA" id="ARBA00022801"/>
    </source>
</evidence>
<dbReference type="PANTHER" id="PTHR21660">
    <property type="entry name" value="THIOESTERASE SUPERFAMILY MEMBER-RELATED"/>
    <property type="match status" value="1"/>
</dbReference>
<dbReference type="Proteomes" id="UP000483078">
    <property type="component" value="Unassembled WGS sequence"/>
</dbReference>
<dbReference type="AlphaFoldDB" id="A0A7C9HNK4"/>
<proteinExistence type="inferred from homology"/>
<dbReference type="SUPFAM" id="SSF54637">
    <property type="entry name" value="Thioesterase/thiol ester dehydrase-isomerase"/>
    <property type="match status" value="1"/>
</dbReference>
<organism evidence="4 5">
    <name type="scientific">Sediminimonas qiaohouensis</name>
    <dbReference type="NCBI Taxonomy" id="552061"/>
    <lineage>
        <taxon>Bacteria</taxon>
        <taxon>Pseudomonadati</taxon>
        <taxon>Pseudomonadota</taxon>
        <taxon>Alphaproteobacteria</taxon>
        <taxon>Rhodobacterales</taxon>
        <taxon>Roseobacteraceae</taxon>
        <taxon>Sediminimonas</taxon>
    </lineage>
</organism>
<gene>
    <name evidence="4" type="ORF">FH759_14870</name>
</gene>
<dbReference type="InterPro" id="IPR003736">
    <property type="entry name" value="PAAI_dom"/>
</dbReference>
<evidence type="ECO:0000259" key="3">
    <source>
        <dbReference type="Pfam" id="PF03061"/>
    </source>
</evidence>
<evidence type="ECO:0000313" key="4">
    <source>
        <dbReference type="EMBL" id="MTJ05948.1"/>
    </source>
</evidence>
<dbReference type="NCBIfam" id="TIGR00369">
    <property type="entry name" value="unchar_dom_1"/>
    <property type="match status" value="1"/>
</dbReference>
<protein>
    <submittedName>
        <fullName evidence="4">PaaI family thioesterase</fullName>
    </submittedName>
</protein>
<name>A0A7C9HNK4_9RHOB</name>
<evidence type="ECO:0000256" key="1">
    <source>
        <dbReference type="ARBA" id="ARBA00008324"/>
    </source>
</evidence>
<dbReference type="CDD" id="cd03443">
    <property type="entry name" value="PaaI_thioesterase"/>
    <property type="match status" value="1"/>
</dbReference>
<accession>A0A7C9HNK4</accession>
<evidence type="ECO:0000313" key="5">
    <source>
        <dbReference type="Proteomes" id="UP000483078"/>
    </source>
</evidence>
<feature type="domain" description="Thioesterase" evidence="3">
    <location>
        <begin position="50"/>
        <end position="123"/>
    </location>
</feature>
<dbReference type="Gene3D" id="3.10.129.10">
    <property type="entry name" value="Hotdog Thioesterase"/>
    <property type="match status" value="1"/>
</dbReference>
<comment type="caution">
    <text evidence="4">The sequence shown here is derived from an EMBL/GenBank/DDBJ whole genome shotgun (WGS) entry which is preliminary data.</text>
</comment>
<dbReference type="EMBL" id="VENJ01000031">
    <property type="protein sequence ID" value="MTJ05948.1"/>
    <property type="molecule type" value="Genomic_DNA"/>
</dbReference>
<keyword evidence="2" id="KW-0378">Hydrolase</keyword>
<reference evidence="4 5" key="1">
    <citation type="submission" date="2019-06" db="EMBL/GenBank/DDBJ databases">
        <title>Enrichment of Autotrophic Halophilic Microorganisms from Red Sea Brine Pool Using Microbial Electrosynthesis System.</title>
        <authorList>
            <person name="Alqahtani M.F."/>
            <person name="Bajracharya S."/>
            <person name="Katuri K.P."/>
            <person name="Ali M."/>
            <person name="Saikaly P.E."/>
        </authorList>
    </citation>
    <scope>NUCLEOTIDE SEQUENCE [LARGE SCALE GENOMIC DNA]</scope>
    <source>
        <strain evidence="4">MES6</strain>
    </source>
</reference>
<dbReference type="Pfam" id="PF03061">
    <property type="entry name" value="4HBT"/>
    <property type="match status" value="1"/>
</dbReference>
<comment type="similarity">
    <text evidence="1">Belongs to the thioesterase PaaI family.</text>
</comment>
<dbReference type="PANTHER" id="PTHR21660:SF1">
    <property type="entry name" value="ACYL-COENZYME A THIOESTERASE 13"/>
    <property type="match status" value="1"/>
</dbReference>
<dbReference type="InterPro" id="IPR029069">
    <property type="entry name" value="HotDog_dom_sf"/>
</dbReference>
<dbReference type="GO" id="GO:0047617">
    <property type="term" value="F:fatty acyl-CoA hydrolase activity"/>
    <property type="evidence" value="ECO:0007669"/>
    <property type="project" value="InterPro"/>
</dbReference>
<sequence>MSFDTAAAQEFLAHAFAPWVQALNLTVDEIGQDEAILSMPITDDIARIGGIVCGQSLATMADTAMVIASAGHYGQPRPVATTNLDTQFLRPGSGTRVRCTARVRRAGKAMLFAQADMHALPDDKLIASATATFFVPPQSS</sequence>
<dbReference type="RefSeq" id="WP_026758548.1">
    <property type="nucleotide sequence ID" value="NZ_VENJ01000031.1"/>
</dbReference>